<keyword evidence="6 8" id="KW-0653">Protein transport</keyword>
<comment type="function">
    <text evidence="1 8">Acts as an adapter for the XPO1/CRM1-mediated export of the 60S ribosomal subunit.</text>
</comment>
<sequence length="509" mass="58030">MEFLTGQVEPSKGNKILCCQCGTAIEPNPANMCIACIRTHVDITEGIPKQATLYFCKSCERYLQPPAQWIVCALESRELLALCLKKLKGLSKIRLIDAGFVWTEPHSRRIKVKLTVQKEVFGGAVLQQVFVVEYTVNTQMCPDCHRNEAKDYWRAVVQVRQKTEHKKTFFYLEQLILKHKVHQNCLYLKASHEGLDFFFDKRDDARKFMEFLQAVVPSRSITSQHLVSHDPQNNTFNYKYTFSVEIVPICKDDVVCLPLSLARSLGNIGQICVCVQITSTVHLVDPTTLQVAEINGQTYWRTPFYSLSSLKQLIEYTVMDVEMIMDADKKTFAGQGPLSTKHVLADVWLVRSSELGTVSDHIHCRTHLGHILKPGDAVLGFDLANANINNPHFEKLKNDRIPDVVLVKKVYGDKARRTRKRKWKLQRMNTDMDTDTSSVNRDFTDFLEDLEEDPEYRKNVNIYVDRDKLAVDSDDMDDEGMPQITLQEMLDDLSLAIDATGNDGDAMIG</sequence>
<dbReference type="InterPro" id="IPR039768">
    <property type="entry name" value="Nmd3"/>
</dbReference>
<evidence type="ECO:0000256" key="2">
    <source>
        <dbReference type="ARBA" id="ARBA00009794"/>
    </source>
</evidence>
<dbReference type="PANTHER" id="PTHR12746">
    <property type="entry name" value="NONSENSE-MEDIATED MRNA DECAY PROTEIN 3"/>
    <property type="match status" value="1"/>
</dbReference>
<feature type="domain" description="60S ribosomal export protein NMD3 SH3" evidence="11">
    <location>
        <begin position="249"/>
        <end position="295"/>
    </location>
</feature>
<accession>A0ABM1BPY5</accession>
<keyword evidence="7 8" id="KW-0539">Nucleus</keyword>
<dbReference type="RefSeq" id="XP_013786404.1">
    <property type="nucleotide sequence ID" value="XM_013930950.2"/>
</dbReference>
<dbReference type="InterPro" id="IPR048899">
    <property type="entry name" value="NMD_SH3"/>
</dbReference>
<dbReference type="PANTHER" id="PTHR12746:SF2">
    <property type="entry name" value="60S RIBOSOMAL EXPORT PROTEIN NMD3"/>
    <property type="match status" value="1"/>
</dbReference>
<feature type="domain" description="60S ribosomal export protein NMD3 OB-fold" evidence="10">
    <location>
        <begin position="313"/>
        <end position="409"/>
    </location>
</feature>
<evidence type="ECO:0000256" key="5">
    <source>
        <dbReference type="ARBA" id="ARBA00022490"/>
    </source>
</evidence>
<proteinExistence type="inferred from homology"/>
<evidence type="ECO:0000256" key="1">
    <source>
        <dbReference type="ARBA" id="ARBA00002269"/>
    </source>
</evidence>
<feature type="domain" description="Nmd3 N-terminal" evidence="9">
    <location>
        <begin position="18"/>
        <end position="246"/>
    </location>
</feature>
<keyword evidence="12" id="KW-1185">Reference proteome</keyword>
<evidence type="ECO:0000259" key="9">
    <source>
        <dbReference type="Pfam" id="PF04981"/>
    </source>
</evidence>
<evidence type="ECO:0000259" key="10">
    <source>
        <dbReference type="Pfam" id="PF21192"/>
    </source>
</evidence>
<evidence type="ECO:0000313" key="12">
    <source>
        <dbReference type="Proteomes" id="UP000694941"/>
    </source>
</evidence>
<evidence type="ECO:0000256" key="7">
    <source>
        <dbReference type="ARBA" id="ARBA00023242"/>
    </source>
</evidence>
<dbReference type="Pfam" id="PF04981">
    <property type="entry name" value="NMD3"/>
    <property type="match status" value="1"/>
</dbReference>
<reference evidence="13" key="1">
    <citation type="submission" date="2025-08" db="UniProtKB">
        <authorList>
            <consortium name="RefSeq"/>
        </authorList>
    </citation>
    <scope>IDENTIFICATION</scope>
    <source>
        <tissue evidence="13">Muscle</tissue>
    </source>
</reference>
<evidence type="ECO:0000256" key="3">
    <source>
        <dbReference type="ARBA" id="ARBA00017035"/>
    </source>
</evidence>
<comment type="subcellular location">
    <subcellularLocation>
        <location evidence="8">Cytoplasm</location>
    </subcellularLocation>
    <subcellularLocation>
        <location evidence="8">Nucleus</location>
    </subcellularLocation>
</comment>
<dbReference type="GeneID" id="106470399"/>
<name>A0ABM1BPY5_LIMPO</name>
<dbReference type="Pfam" id="PF21192">
    <property type="entry name" value="OB_NMD3"/>
    <property type="match status" value="1"/>
</dbReference>
<dbReference type="InterPro" id="IPR048898">
    <property type="entry name" value="OB_NMD3"/>
</dbReference>
<evidence type="ECO:0000256" key="4">
    <source>
        <dbReference type="ARBA" id="ARBA00022448"/>
    </source>
</evidence>
<gene>
    <name evidence="13" type="primary">LOC106470399</name>
</gene>
<comment type="similarity">
    <text evidence="2 8">Belongs to the NMD3 family.</text>
</comment>
<dbReference type="Pfam" id="PF21193">
    <property type="entry name" value="NMD_SH3"/>
    <property type="match status" value="1"/>
</dbReference>
<dbReference type="InterPro" id="IPR007064">
    <property type="entry name" value="Nmd3_N"/>
</dbReference>
<keyword evidence="5 8" id="KW-0963">Cytoplasm</keyword>
<evidence type="ECO:0000259" key="11">
    <source>
        <dbReference type="Pfam" id="PF21193"/>
    </source>
</evidence>
<keyword evidence="4 8" id="KW-0813">Transport</keyword>
<protein>
    <recommendedName>
        <fullName evidence="3 8">60S ribosomal export protein NMD3</fullName>
    </recommendedName>
</protein>
<evidence type="ECO:0000313" key="13">
    <source>
        <dbReference type="RefSeq" id="XP_013786404.1"/>
    </source>
</evidence>
<evidence type="ECO:0000256" key="6">
    <source>
        <dbReference type="ARBA" id="ARBA00022927"/>
    </source>
</evidence>
<evidence type="ECO:0000256" key="8">
    <source>
        <dbReference type="RuleBase" id="RU364108"/>
    </source>
</evidence>
<dbReference type="Proteomes" id="UP000694941">
    <property type="component" value="Unplaced"/>
</dbReference>
<organism evidence="12 13">
    <name type="scientific">Limulus polyphemus</name>
    <name type="common">Atlantic horseshoe crab</name>
    <dbReference type="NCBI Taxonomy" id="6850"/>
    <lineage>
        <taxon>Eukaryota</taxon>
        <taxon>Metazoa</taxon>
        <taxon>Ecdysozoa</taxon>
        <taxon>Arthropoda</taxon>
        <taxon>Chelicerata</taxon>
        <taxon>Merostomata</taxon>
        <taxon>Xiphosura</taxon>
        <taxon>Limulidae</taxon>
        <taxon>Limulus</taxon>
    </lineage>
</organism>